<evidence type="ECO:0000313" key="3">
    <source>
        <dbReference type="Proteomes" id="UP000520156"/>
    </source>
</evidence>
<organism evidence="2 3">
    <name type="scientific">Novosphingobium aerophilum</name>
    <dbReference type="NCBI Taxonomy" id="2839843"/>
    <lineage>
        <taxon>Bacteria</taxon>
        <taxon>Pseudomonadati</taxon>
        <taxon>Pseudomonadota</taxon>
        <taxon>Alphaproteobacteria</taxon>
        <taxon>Sphingomonadales</taxon>
        <taxon>Sphingomonadaceae</taxon>
        <taxon>Novosphingobium</taxon>
    </lineage>
</organism>
<evidence type="ECO:0000313" key="2">
    <source>
        <dbReference type="EMBL" id="MBC2652877.1"/>
    </source>
</evidence>
<dbReference type="Proteomes" id="UP000520156">
    <property type="component" value="Unassembled WGS sequence"/>
</dbReference>
<name>A0A7X1F9I6_9SPHN</name>
<dbReference type="RefSeq" id="WP_185684264.1">
    <property type="nucleotide sequence ID" value="NZ_JACLAU010000028.1"/>
</dbReference>
<proteinExistence type="predicted"/>
<gene>
    <name evidence="2" type="ORF">H7F49_14360</name>
</gene>
<keyword evidence="3" id="KW-1185">Reference proteome</keyword>
<keyword evidence="1" id="KW-0732">Signal</keyword>
<dbReference type="EMBL" id="JACLAU010000028">
    <property type="protein sequence ID" value="MBC2652877.1"/>
    <property type="molecule type" value="Genomic_DNA"/>
</dbReference>
<feature type="chain" id="PRO_5031440508" evidence="1">
    <location>
        <begin position="28"/>
        <end position="182"/>
    </location>
</feature>
<reference evidence="2 3" key="1">
    <citation type="submission" date="2020-08" db="EMBL/GenBank/DDBJ databases">
        <title>The genome sequence of Novosphingobium flavum 4Y4.</title>
        <authorList>
            <person name="Liu Y."/>
        </authorList>
    </citation>
    <scope>NUCLEOTIDE SEQUENCE [LARGE SCALE GENOMIC DNA]</scope>
    <source>
        <strain evidence="2 3">4Y4</strain>
    </source>
</reference>
<accession>A0A7X1F9I6</accession>
<protein>
    <submittedName>
        <fullName evidence="2">Uncharacterized protein</fullName>
    </submittedName>
</protein>
<evidence type="ECO:0000256" key="1">
    <source>
        <dbReference type="SAM" id="SignalP"/>
    </source>
</evidence>
<sequence>MKHGHLLRASRPLLALIGLMTAAAAQAERLDIDHRLYAPLHAAMEQPHEGSIFYQASPSGRQFDRILVNGTSAEHDWTEALELVVVPRKGERKTPQEWFAAFQAASESTCPANVTVLGEDESSITFSLDAPPCSTGTPLSGLYRVIYGRKTVYVVSAKLKGQMRADQRQQWLGLLNSAKLAG</sequence>
<dbReference type="AlphaFoldDB" id="A0A7X1F9I6"/>
<feature type="signal peptide" evidence="1">
    <location>
        <begin position="1"/>
        <end position="27"/>
    </location>
</feature>
<comment type="caution">
    <text evidence="2">The sequence shown here is derived from an EMBL/GenBank/DDBJ whole genome shotgun (WGS) entry which is preliminary data.</text>
</comment>